<evidence type="ECO:0000256" key="3">
    <source>
        <dbReference type="PIRSR" id="PIRSR000097-1"/>
    </source>
</evidence>
<dbReference type="FunFam" id="3.20.20.100:FF:000007">
    <property type="entry name" value="NAD(P)H-dependent D-xylose reductase xyl1"/>
    <property type="match status" value="1"/>
</dbReference>
<feature type="domain" description="NADP-dependent oxidoreductase" evidence="6">
    <location>
        <begin position="43"/>
        <end position="308"/>
    </location>
</feature>
<evidence type="ECO:0000256" key="1">
    <source>
        <dbReference type="ARBA" id="ARBA00007905"/>
    </source>
</evidence>
<gene>
    <name evidence="7" type="ORF">R9X50_00698300</name>
</gene>
<evidence type="ECO:0000313" key="7">
    <source>
        <dbReference type="EMBL" id="WPH04098.1"/>
    </source>
</evidence>
<name>A0AAQ3MB30_9PEZI</name>
<dbReference type="InterPro" id="IPR036812">
    <property type="entry name" value="NAD(P)_OxRdtase_dom_sf"/>
</dbReference>
<dbReference type="EMBL" id="CP138591">
    <property type="protein sequence ID" value="WPH04098.1"/>
    <property type="molecule type" value="Genomic_DNA"/>
</dbReference>
<dbReference type="SUPFAM" id="SSF51430">
    <property type="entry name" value="NAD(P)-linked oxidoreductase"/>
    <property type="match status" value="1"/>
</dbReference>
<dbReference type="Pfam" id="PF00248">
    <property type="entry name" value="Aldo_ket_red"/>
    <property type="match status" value="1"/>
</dbReference>
<evidence type="ECO:0000256" key="5">
    <source>
        <dbReference type="PIRSR" id="PIRSR000097-3"/>
    </source>
</evidence>
<feature type="binding site" evidence="4">
    <location>
        <position position="136"/>
    </location>
    <ligand>
        <name>substrate</name>
    </ligand>
</feature>
<evidence type="ECO:0000313" key="8">
    <source>
        <dbReference type="Proteomes" id="UP001303373"/>
    </source>
</evidence>
<dbReference type="PRINTS" id="PR00069">
    <property type="entry name" value="ALDKETRDTASE"/>
</dbReference>
<dbReference type="PIRSF" id="PIRSF000097">
    <property type="entry name" value="AKR"/>
    <property type="match status" value="1"/>
</dbReference>
<organism evidence="7 8">
    <name type="scientific">Acrodontium crateriforme</name>
    <dbReference type="NCBI Taxonomy" id="150365"/>
    <lineage>
        <taxon>Eukaryota</taxon>
        <taxon>Fungi</taxon>
        <taxon>Dikarya</taxon>
        <taxon>Ascomycota</taxon>
        <taxon>Pezizomycotina</taxon>
        <taxon>Dothideomycetes</taxon>
        <taxon>Dothideomycetidae</taxon>
        <taxon>Mycosphaerellales</taxon>
        <taxon>Teratosphaeriaceae</taxon>
        <taxon>Acrodontium</taxon>
    </lineage>
</organism>
<keyword evidence="8" id="KW-1185">Reference proteome</keyword>
<evidence type="ECO:0000256" key="4">
    <source>
        <dbReference type="PIRSR" id="PIRSR000097-2"/>
    </source>
</evidence>
<protein>
    <recommendedName>
        <fullName evidence="6">NADP-dependent oxidoreductase domain-containing protein</fullName>
    </recommendedName>
</protein>
<proteinExistence type="inferred from homology"/>
<dbReference type="InterPro" id="IPR018170">
    <property type="entry name" value="Aldo/ket_reductase_CS"/>
</dbReference>
<evidence type="ECO:0000256" key="2">
    <source>
        <dbReference type="ARBA" id="ARBA00023002"/>
    </source>
</evidence>
<dbReference type="PANTHER" id="PTHR11732">
    <property type="entry name" value="ALDO/KETO REDUCTASE"/>
    <property type="match status" value="1"/>
</dbReference>
<dbReference type="InterPro" id="IPR020471">
    <property type="entry name" value="AKR"/>
</dbReference>
<evidence type="ECO:0000259" key="6">
    <source>
        <dbReference type="Pfam" id="PF00248"/>
    </source>
</evidence>
<dbReference type="GO" id="GO:0016491">
    <property type="term" value="F:oxidoreductase activity"/>
    <property type="evidence" value="ECO:0007669"/>
    <property type="project" value="UniProtKB-KW"/>
</dbReference>
<feature type="site" description="Lowers pKa of active site Tyr" evidence="5">
    <location>
        <position position="105"/>
    </location>
</feature>
<sequence>MNPQLANFMLARTPESIKHPEQHTKMSAAASFTLNTGAKIPAVGLGTWQSDPGQVKDAVLHALKNGYRHIDAAFVYGNENEVGQGLREAISAGIVKREEVFITSKVWNTFHRKVADCLDQTLKNLDLDYLDLYLVHWPVPMNGNGDHPLFPKHPDGSRDLDTEWSHVQTWKEMEKLYKGGKVKAIGVSNYSVKFLEELLPQADVIPATNQIENHPLLPQQEVADYCKEKGILIEAYSPLGSTGSPLFKQEGVLEVAKKHNVGPGTVLISYQVNKGHVVLPKSVTPARINENLKTVSLDAEDMAALEELHKKLGFTRFVDPPFGVDLGWPDKKQ</sequence>
<accession>A0AAQ3MB30</accession>
<dbReference type="PROSITE" id="PS00062">
    <property type="entry name" value="ALDOKETO_REDUCTASE_2"/>
    <property type="match status" value="1"/>
</dbReference>
<dbReference type="AlphaFoldDB" id="A0AAQ3MB30"/>
<dbReference type="PROSITE" id="PS00798">
    <property type="entry name" value="ALDOKETO_REDUCTASE_1"/>
    <property type="match status" value="1"/>
</dbReference>
<dbReference type="Proteomes" id="UP001303373">
    <property type="component" value="Chromosome 12"/>
</dbReference>
<dbReference type="InterPro" id="IPR023210">
    <property type="entry name" value="NADP_OxRdtase_dom"/>
</dbReference>
<feature type="active site" description="Proton donor" evidence="3">
    <location>
        <position position="76"/>
    </location>
</feature>
<reference evidence="7 8" key="1">
    <citation type="submission" date="2023-11" db="EMBL/GenBank/DDBJ databases">
        <title>An acidophilic fungus is an integral part of prey digestion in a carnivorous sundew plant.</title>
        <authorList>
            <person name="Tsai I.J."/>
        </authorList>
    </citation>
    <scope>NUCLEOTIDE SEQUENCE [LARGE SCALE GENOMIC DNA]</scope>
    <source>
        <strain evidence="7">169a</strain>
    </source>
</reference>
<comment type="similarity">
    <text evidence="1">Belongs to the aldo/keto reductase family.</text>
</comment>
<dbReference type="Gene3D" id="3.20.20.100">
    <property type="entry name" value="NADP-dependent oxidoreductase domain"/>
    <property type="match status" value="1"/>
</dbReference>
<keyword evidence="2" id="KW-0560">Oxidoreductase</keyword>